<sequence>MDEVGTVYWLKKGRDTLVFRSGQVQPANLNIIDMQIDKEDLQRAFNTSTPCCLGLIIIGYDTVSGNPNFMIDAVKSVTMLGKVSSIKSFSYGGKANDLGIDHPCFE</sequence>
<organism evidence="1 2">
    <name type="scientific">Hibiscus sabdariffa</name>
    <name type="common">roselle</name>
    <dbReference type="NCBI Taxonomy" id="183260"/>
    <lineage>
        <taxon>Eukaryota</taxon>
        <taxon>Viridiplantae</taxon>
        <taxon>Streptophyta</taxon>
        <taxon>Embryophyta</taxon>
        <taxon>Tracheophyta</taxon>
        <taxon>Spermatophyta</taxon>
        <taxon>Magnoliopsida</taxon>
        <taxon>eudicotyledons</taxon>
        <taxon>Gunneridae</taxon>
        <taxon>Pentapetalae</taxon>
        <taxon>rosids</taxon>
        <taxon>malvids</taxon>
        <taxon>Malvales</taxon>
        <taxon>Malvaceae</taxon>
        <taxon>Malvoideae</taxon>
        <taxon>Hibiscus</taxon>
    </lineage>
</organism>
<gene>
    <name evidence="1" type="ORF">V6N12_064870</name>
</gene>
<dbReference type="Proteomes" id="UP001472677">
    <property type="component" value="Unassembled WGS sequence"/>
</dbReference>
<proteinExistence type="predicted"/>
<keyword evidence="2" id="KW-1185">Reference proteome</keyword>
<comment type="caution">
    <text evidence="1">The sequence shown here is derived from an EMBL/GenBank/DDBJ whole genome shotgun (WGS) entry which is preliminary data.</text>
</comment>
<dbReference type="EMBL" id="JBBPBM010000002">
    <property type="protein sequence ID" value="KAK8596378.1"/>
    <property type="molecule type" value="Genomic_DNA"/>
</dbReference>
<evidence type="ECO:0000313" key="1">
    <source>
        <dbReference type="EMBL" id="KAK8596378.1"/>
    </source>
</evidence>
<protein>
    <submittedName>
        <fullName evidence="1">Uncharacterized protein</fullName>
    </submittedName>
</protein>
<accession>A0ABR2G7D7</accession>
<name>A0ABR2G7D7_9ROSI</name>
<reference evidence="1 2" key="1">
    <citation type="journal article" date="2024" name="G3 (Bethesda)">
        <title>Genome assembly of Hibiscus sabdariffa L. provides insights into metabolisms of medicinal natural products.</title>
        <authorList>
            <person name="Kim T."/>
        </authorList>
    </citation>
    <scope>NUCLEOTIDE SEQUENCE [LARGE SCALE GENOMIC DNA]</scope>
    <source>
        <strain evidence="1">TK-2024</strain>
        <tissue evidence="1">Old leaves</tissue>
    </source>
</reference>
<evidence type="ECO:0000313" key="2">
    <source>
        <dbReference type="Proteomes" id="UP001472677"/>
    </source>
</evidence>